<dbReference type="Proteomes" id="UP000694409">
    <property type="component" value="Unassembled WGS sequence"/>
</dbReference>
<keyword evidence="1" id="KW-0732">Signal</keyword>
<dbReference type="OMA" id="KWEPMEN"/>
<feature type="chain" id="PRO_5034839481" evidence="1">
    <location>
        <begin position="18"/>
        <end position="126"/>
    </location>
</feature>
<protein>
    <submittedName>
        <fullName evidence="2">Uncharacterized protein</fullName>
    </submittedName>
</protein>
<name>A0A8C9N9F0_SERCA</name>
<reference evidence="2" key="1">
    <citation type="submission" date="2025-08" db="UniProtKB">
        <authorList>
            <consortium name="Ensembl"/>
        </authorList>
    </citation>
    <scope>IDENTIFICATION</scope>
</reference>
<dbReference type="Ensembl" id="ENSSCAT00000016454.1">
    <property type="protein sequence ID" value="ENSSCAP00000014678.1"/>
    <property type="gene ID" value="ENSSCAG00000010781.1"/>
</dbReference>
<accession>A0A8C9N9F0</accession>
<organism evidence="2 3">
    <name type="scientific">Serinus canaria</name>
    <name type="common">Island canary</name>
    <name type="synonym">Fringilla canaria</name>
    <dbReference type="NCBI Taxonomy" id="9135"/>
    <lineage>
        <taxon>Eukaryota</taxon>
        <taxon>Metazoa</taxon>
        <taxon>Chordata</taxon>
        <taxon>Craniata</taxon>
        <taxon>Vertebrata</taxon>
        <taxon>Euteleostomi</taxon>
        <taxon>Archelosauria</taxon>
        <taxon>Archosauria</taxon>
        <taxon>Dinosauria</taxon>
        <taxon>Saurischia</taxon>
        <taxon>Theropoda</taxon>
        <taxon>Coelurosauria</taxon>
        <taxon>Aves</taxon>
        <taxon>Neognathae</taxon>
        <taxon>Neoaves</taxon>
        <taxon>Telluraves</taxon>
        <taxon>Australaves</taxon>
        <taxon>Passeriformes</taxon>
        <taxon>Passeroidea</taxon>
        <taxon>Fringillidae</taxon>
        <taxon>Carduelinae</taxon>
        <taxon>Serinus</taxon>
    </lineage>
</organism>
<dbReference type="AlphaFoldDB" id="A0A8C9N9F0"/>
<sequence>MLCLLGVMLSVLCLVSPAPYSTGTACPTREYSTEKTKLLSLLFQNNMMEAGGNAATYLEGFIEALKNSKESEEALILKLKKIQGYGKSCTGWTEHHWMAVEEYDFFENLEYFLKFLGHNALPEETN</sequence>
<keyword evidence="3" id="KW-1185">Reference proteome</keyword>
<reference evidence="2" key="2">
    <citation type="submission" date="2025-09" db="UniProtKB">
        <authorList>
            <consortium name="Ensembl"/>
        </authorList>
    </citation>
    <scope>IDENTIFICATION</scope>
</reference>
<evidence type="ECO:0000313" key="2">
    <source>
        <dbReference type="Ensembl" id="ENSSCAP00000014678.1"/>
    </source>
</evidence>
<feature type="signal peptide" evidence="1">
    <location>
        <begin position="1"/>
        <end position="17"/>
    </location>
</feature>
<proteinExistence type="predicted"/>
<evidence type="ECO:0000256" key="1">
    <source>
        <dbReference type="SAM" id="SignalP"/>
    </source>
</evidence>
<dbReference type="GeneTree" id="ENSGT00610000087493"/>
<evidence type="ECO:0000313" key="3">
    <source>
        <dbReference type="Proteomes" id="UP000694409"/>
    </source>
</evidence>